<feature type="compositionally biased region" description="Acidic residues" evidence="1">
    <location>
        <begin position="50"/>
        <end position="69"/>
    </location>
</feature>
<sequence length="125" mass="13820">MEGKVMEFYAEVRHTGCSSSFRPFVPLTAAASSMPLALEDVAMQVYNTGDDSDYEDESPYASTEEDEEAPNTSTVGEPRLILPAPLPISELADVPSYFQQLDIDEKMRNRDTVLMVGLEPPTLDK</sequence>
<organism evidence="2 3">
    <name type="scientific">Stylosanthes scabra</name>
    <dbReference type="NCBI Taxonomy" id="79078"/>
    <lineage>
        <taxon>Eukaryota</taxon>
        <taxon>Viridiplantae</taxon>
        <taxon>Streptophyta</taxon>
        <taxon>Embryophyta</taxon>
        <taxon>Tracheophyta</taxon>
        <taxon>Spermatophyta</taxon>
        <taxon>Magnoliopsida</taxon>
        <taxon>eudicotyledons</taxon>
        <taxon>Gunneridae</taxon>
        <taxon>Pentapetalae</taxon>
        <taxon>rosids</taxon>
        <taxon>fabids</taxon>
        <taxon>Fabales</taxon>
        <taxon>Fabaceae</taxon>
        <taxon>Papilionoideae</taxon>
        <taxon>50 kb inversion clade</taxon>
        <taxon>dalbergioids sensu lato</taxon>
        <taxon>Dalbergieae</taxon>
        <taxon>Pterocarpus clade</taxon>
        <taxon>Stylosanthes</taxon>
    </lineage>
</organism>
<comment type="caution">
    <text evidence="2">The sequence shown here is derived from an EMBL/GenBank/DDBJ whole genome shotgun (WGS) entry which is preliminary data.</text>
</comment>
<dbReference type="Proteomes" id="UP001341840">
    <property type="component" value="Unassembled WGS sequence"/>
</dbReference>
<evidence type="ECO:0000313" key="2">
    <source>
        <dbReference type="EMBL" id="MED6195776.1"/>
    </source>
</evidence>
<keyword evidence="3" id="KW-1185">Reference proteome</keyword>
<proteinExistence type="predicted"/>
<feature type="region of interest" description="Disordered" evidence="1">
    <location>
        <begin position="47"/>
        <end position="78"/>
    </location>
</feature>
<accession>A0ABU6XEE8</accession>
<evidence type="ECO:0000313" key="3">
    <source>
        <dbReference type="Proteomes" id="UP001341840"/>
    </source>
</evidence>
<protein>
    <submittedName>
        <fullName evidence="2">Uncharacterized protein</fullName>
    </submittedName>
</protein>
<name>A0ABU6XEE8_9FABA</name>
<reference evidence="2 3" key="1">
    <citation type="journal article" date="2023" name="Plants (Basel)">
        <title>Bridging the Gap: Combining Genomics and Transcriptomics Approaches to Understand Stylosanthes scabra, an Orphan Legume from the Brazilian Caatinga.</title>
        <authorList>
            <person name="Ferreira-Neto J.R.C."/>
            <person name="da Silva M.D."/>
            <person name="Binneck E."/>
            <person name="de Melo N.F."/>
            <person name="da Silva R.H."/>
            <person name="de Melo A.L.T.M."/>
            <person name="Pandolfi V."/>
            <person name="Bustamante F.O."/>
            <person name="Brasileiro-Vidal A.C."/>
            <person name="Benko-Iseppon A.M."/>
        </authorList>
    </citation>
    <scope>NUCLEOTIDE SEQUENCE [LARGE SCALE GENOMIC DNA]</scope>
    <source>
        <tissue evidence="2">Leaves</tissue>
    </source>
</reference>
<evidence type="ECO:0000256" key="1">
    <source>
        <dbReference type="SAM" id="MobiDB-lite"/>
    </source>
</evidence>
<gene>
    <name evidence="2" type="ORF">PIB30_041187</name>
</gene>
<dbReference type="EMBL" id="JASCZI010211675">
    <property type="protein sequence ID" value="MED6195776.1"/>
    <property type="molecule type" value="Genomic_DNA"/>
</dbReference>